<dbReference type="Proteomes" id="UP000000600">
    <property type="component" value="Unassembled WGS sequence"/>
</dbReference>
<organism evidence="2 3">
    <name type="scientific">Paramecium tetraurelia</name>
    <dbReference type="NCBI Taxonomy" id="5888"/>
    <lineage>
        <taxon>Eukaryota</taxon>
        <taxon>Sar</taxon>
        <taxon>Alveolata</taxon>
        <taxon>Ciliophora</taxon>
        <taxon>Intramacronucleata</taxon>
        <taxon>Oligohymenophorea</taxon>
        <taxon>Peniculida</taxon>
        <taxon>Parameciidae</taxon>
        <taxon>Paramecium</taxon>
    </lineage>
</organism>
<dbReference type="GeneID" id="5024907"/>
<evidence type="ECO:0000313" key="3">
    <source>
        <dbReference type="Proteomes" id="UP000000600"/>
    </source>
</evidence>
<accession>A0CLQ5</accession>
<keyword evidence="1" id="KW-0812">Transmembrane</keyword>
<evidence type="ECO:0000256" key="1">
    <source>
        <dbReference type="SAM" id="Phobius"/>
    </source>
</evidence>
<protein>
    <recommendedName>
        <fullName evidence="4">Transmembrane protein</fullName>
    </recommendedName>
</protein>
<name>A0CLQ5_PARTE</name>
<dbReference type="OMA" id="FNDWIAI"/>
<feature type="transmembrane region" description="Helical" evidence="1">
    <location>
        <begin position="642"/>
        <end position="661"/>
    </location>
</feature>
<gene>
    <name evidence="2" type="ORF">GSPATT00038647001</name>
</gene>
<feature type="transmembrane region" description="Helical" evidence="1">
    <location>
        <begin position="697"/>
        <end position="715"/>
    </location>
</feature>
<dbReference type="InParanoid" id="A0CLQ5"/>
<dbReference type="KEGG" id="ptm:GSPATT00038647001"/>
<reference evidence="2 3" key="1">
    <citation type="journal article" date="2006" name="Nature">
        <title>Global trends of whole-genome duplications revealed by the ciliate Paramecium tetraurelia.</title>
        <authorList>
            <consortium name="Genoscope"/>
            <person name="Aury J.-M."/>
            <person name="Jaillon O."/>
            <person name="Duret L."/>
            <person name="Noel B."/>
            <person name="Jubin C."/>
            <person name="Porcel B.M."/>
            <person name="Segurens B."/>
            <person name="Daubin V."/>
            <person name="Anthouard V."/>
            <person name="Aiach N."/>
            <person name="Arnaiz O."/>
            <person name="Billaut A."/>
            <person name="Beisson J."/>
            <person name="Blanc I."/>
            <person name="Bouhouche K."/>
            <person name="Camara F."/>
            <person name="Duharcourt S."/>
            <person name="Guigo R."/>
            <person name="Gogendeau D."/>
            <person name="Katinka M."/>
            <person name="Keller A.-M."/>
            <person name="Kissmehl R."/>
            <person name="Klotz C."/>
            <person name="Koll F."/>
            <person name="Le Moue A."/>
            <person name="Lepere C."/>
            <person name="Malinsky S."/>
            <person name="Nowacki M."/>
            <person name="Nowak J.K."/>
            <person name="Plattner H."/>
            <person name="Poulain J."/>
            <person name="Ruiz F."/>
            <person name="Serrano V."/>
            <person name="Zagulski M."/>
            <person name="Dessen P."/>
            <person name="Betermier M."/>
            <person name="Weissenbach J."/>
            <person name="Scarpelli C."/>
            <person name="Schachter V."/>
            <person name="Sperling L."/>
            <person name="Meyer E."/>
            <person name="Cohen J."/>
            <person name="Wincker P."/>
        </authorList>
    </citation>
    <scope>NUCLEOTIDE SEQUENCE [LARGE SCALE GENOMIC DNA]</scope>
    <source>
        <strain evidence="2 3">Stock d4-2</strain>
    </source>
</reference>
<proteinExistence type="predicted"/>
<dbReference type="OrthoDB" id="311526at2759"/>
<dbReference type="RefSeq" id="XP_001439119.1">
    <property type="nucleotide sequence ID" value="XM_001439082.1"/>
</dbReference>
<feature type="transmembrane region" description="Helical" evidence="1">
    <location>
        <begin position="608"/>
        <end position="630"/>
    </location>
</feature>
<keyword evidence="3" id="KW-1185">Reference proteome</keyword>
<dbReference type="EMBL" id="CT868100">
    <property type="protein sequence ID" value="CAK71722.1"/>
    <property type="molecule type" value="Genomic_DNA"/>
</dbReference>
<evidence type="ECO:0000313" key="2">
    <source>
        <dbReference type="EMBL" id="CAK71722.1"/>
    </source>
</evidence>
<evidence type="ECO:0008006" key="4">
    <source>
        <dbReference type="Google" id="ProtNLM"/>
    </source>
</evidence>
<keyword evidence="1" id="KW-1133">Transmembrane helix</keyword>
<sequence length="720" mass="84789">MPSLQINLTEQQDQERTYVITIYAQFLNLTFNSICKMFMSITILDQNDTNIYVIYNQNFPQYRYIDGAEKSESVFLGYSGKLLSYIVNSDNKQFGFFKQTTLQTFFELQNQIFYLAQLLNPTQGVGKQKIYFIGVTNESIQIFYSNFLLNSFYPFMNITYKWLMTQIKHQQQDLVIMIQSTFIKYTILPNYPISLLSINLNNKFSEFLVTFNNLITLFINKEIQIMTLNYTDLVIINQMMINNLYNTDSFIKFNPIQIAVNPQSLSSCLFINNINNVIIIAIGQNNIPIPISIIECKFQIKQINIVNQQLVLSYICNQGFDLCFQVWSIQKFRDPFFMKNMISGKYENQVQILSDNLFFYIQFSNYTVFVYNPQLPEHMSLQYELNLSSQLRCSVQRILYYENTINSLSTRQSFNLYINQSLNFEHSYPIMIYNYNITTVFNQTALQSTPNQSLIYLSNFTYFQPKINKTIFLQIQDLNLIDRTFTIPMNIILDRQANRCYFSDSSDNSYVENVDQFDEEQFSNNLCNLPNFGYFITIPNQNYTLITAVNNQFFVLQNNNEIKIVNSKLEILQFFDNSNLNFTECLKSTSFNLTISYICQNETAQYNIGLAFPLTLLEMFQMLTYFLFLINLLRYLKQIIQLNLTLFWALIILNINTYTSLLHQTTACRNQVLMVIVKTFQQLNQILVQIQINQIQLLFYTSLIMCPILNIYNLVKIQQH</sequence>
<dbReference type="HOGENOM" id="CLU_384257_0_0_1"/>
<keyword evidence="1" id="KW-0472">Membrane</keyword>
<dbReference type="AlphaFoldDB" id="A0CLQ5"/>